<gene>
    <name evidence="1" type="ORF">SAMN02745243_02074</name>
</gene>
<organism evidence="1 2">
    <name type="scientific">Hespellia stercorisuis DSM 15480</name>
    <dbReference type="NCBI Taxonomy" id="1121950"/>
    <lineage>
        <taxon>Bacteria</taxon>
        <taxon>Bacillati</taxon>
        <taxon>Bacillota</taxon>
        <taxon>Clostridia</taxon>
        <taxon>Lachnospirales</taxon>
        <taxon>Lachnospiraceae</taxon>
        <taxon>Hespellia</taxon>
    </lineage>
</organism>
<dbReference type="STRING" id="1121950.SAMN02745243_02074"/>
<protein>
    <submittedName>
        <fullName evidence="1">Uncharacterized protein</fullName>
    </submittedName>
</protein>
<evidence type="ECO:0000313" key="2">
    <source>
        <dbReference type="Proteomes" id="UP000184301"/>
    </source>
</evidence>
<reference evidence="1 2" key="1">
    <citation type="submission" date="2016-11" db="EMBL/GenBank/DDBJ databases">
        <authorList>
            <person name="Jaros S."/>
            <person name="Januszkiewicz K."/>
            <person name="Wedrychowicz H."/>
        </authorList>
    </citation>
    <scope>NUCLEOTIDE SEQUENCE [LARGE SCALE GENOMIC DNA]</scope>
    <source>
        <strain evidence="1 2">DSM 15480</strain>
    </source>
</reference>
<keyword evidence="2" id="KW-1185">Reference proteome</keyword>
<evidence type="ECO:0000313" key="1">
    <source>
        <dbReference type="EMBL" id="SHK05189.1"/>
    </source>
</evidence>
<accession>A0A1M6PB41</accession>
<proteinExistence type="predicted"/>
<dbReference type="EMBL" id="FQZY01000027">
    <property type="protein sequence ID" value="SHK05189.1"/>
    <property type="molecule type" value="Genomic_DNA"/>
</dbReference>
<sequence>MAIGDVAKLQLCYVPNCHFDLSPIKVLDVKRDLYCNIYKGARSQRLCGFFSTDCSTDCNNPQAWNVVERKQADERTKT</sequence>
<dbReference type="Proteomes" id="UP000184301">
    <property type="component" value="Unassembled WGS sequence"/>
</dbReference>
<dbReference type="AlphaFoldDB" id="A0A1M6PB41"/>
<name>A0A1M6PB41_9FIRM</name>